<evidence type="ECO:0000256" key="1">
    <source>
        <dbReference type="SAM" id="MobiDB-lite"/>
    </source>
</evidence>
<accession>A0AAW0NV09</accession>
<sequence>MVYIRAIMHTIHDKLSISITHKLGTFLCPHFKSLKMLPLEERNAVYDQARRIAWDFYSPTPSPSASPSVKNHASQPDMNEAAQKKDLQRVVRTAERVVGSSLPDLDSICSMLLLTQASNILQDPTHSGNSFFSTLPSGRLKTPITRTNRLRNIFYPRAVDILQAHRHR</sequence>
<reference evidence="3" key="1">
    <citation type="submission" date="2024-04" db="EMBL/GenBank/DDBJ databases">
        <title>Salinicola lusitanus LLJ914,a marine bacterium isolated from the Okinawa Trough.</title>
        <authorList>
            <person name="Li J."/>
        </authorList>
    </citation>
    <scope>NUCLEOTIDE SEQUENCE [LARGE SCALE GENOMIC DNA]</scope>
</reference>
<name>A0AAW0NV09_9GOBI</name>
<evidence type="ECO:0000313" key="2">
    <source>
        <dbReference type="EMBL" id="KAK7901456.1"/>
    </source>
</evidence>
<dbReference type="Proteomes" id="UP001460270">
    <property type="component" value="Unassembled WGS sequence"/>
</dbReference>
<evidence type="ECO:0000313" key="3">
    <source>
        <dbReference type="Proteomes" id="UP001460270"/>
    </source>
</evidence>
<comment type="caution">
    <text evidence="2">The sequence shown here is derived from an EMBL/GenBank/DDBJ whole genome shotgun (WGS) entry which is preliminary data.</text>
</comment>
<dbReference type="AlphaFoldDB" id="A0AAW0NV09"/>
<gene>
    <name evidence="2" type="ORF">WMY93_018225</name>
</gene>
<feature type="region of interest" description="Disordered" evidence="1">
    <location>
        <begin position="60"/>
        <end position="84"/>
    </location>
</feature>
<protein>
    <submittedName>
        <fullName evidence="2">Uncharacterized protein</fullName>
    </submittedName>
</protein>
<organism evidence="2 3">
    <name type="scientific">Mugilogobius chulae</name>
    <name type="common">yellowstripe goby</name>
    <dbReference type="NCBI Taxonomy" id="88201"/>
    <lineage>
        <taxon>Eukaryota</taxon>
        <taxon>Metazoa</taxon>
        <taxon>Chordata</taxon>
        <taxon>Craniata</taxon>
        <taxon>Vertebrata</taxon>
        <taxon>Euteleostomi</taxon>
        <taxon>Actinopterygii</taxon>
        <taxon>Neopterygii</taxon>
        <taxon>Teleostei</taxon>
        <taxon>Neoteleostei</taxon>
        <taxon>Acanthomorphata</taxon>
        <taxon>Gobiaria</taxon>
        <taxon>Gobiiformes</taxon>
        <taxon>Gobioidei</taxon>
        <taxon>Gobiidae</taxon>
        <taxon>Gobionellinae</taxon>
        <taxon>Mugilogobius</taxon>
    </lineage>
</organism>
<dbReference type="EMBL" id="JBBPFD010000013">
    <property type="protein sequence ID" value="KAK7901456.1"/>
    <property type="molecule type" value="Genomic_DNA"/>
</dbReference>
<keyword evidence="3" id="KW-1185">Reference proteome</keyword>
<proteinExistence type="predicted"/>